<proteinExistence type="predicted"/>
<evidence type="ECO:0000313" key="1">
    <source>
        <dbReference type="EMBL" id="WEX84228.1"/>
    </source>
</evidence>
<gene>
    <name evidence="1" type="ORF">PYH38_003086</name>
</gene>
<reference evidence="1 2" key="1">
    <citation type="submission" date="2023-03" db="EMBL/GenBank/DDBJ databases">
        <authorList>
            <person name="Kaur S."/>
            <person name="Espinosa-Saiz D."/>
            <person name="Velazquez E."/>
            <person name="Menendez E."/>
            <person name="diCenzo G.C."/>
        </authorList>
    </citation>
    <scope>NUCLEOTIDE SEQUENCE [LARGE SCALE GENOMIC DNA]</scope>
    <source>
        <strain evidence="1 2">LMG 27395</strain>
    </source>
</reference>
<organism evidence="1 2">
    <name type="scientific">Sinorhizobium numidicum</name>
    <dbReference type="NCBI Taxonomy" id="680248"/>
    <lineage>
        <taxon>Bacteria</taxon>
        <taxon>Pseudomonadati</taxon>
        <taxon>Pseudomonadota</taxon>
        <taxon>Alphaproteobacteria</taxon>
        <taxon>Hyphomicrobiales</taxon>
        <taxon>Rhizobiaceae</taxon>
        <taxon>Sinorhizobium/Ensifer group</taxon>
        <taxon>Sinorhizobium</taxon>
    </lineage>
</organism>
<sequence>MWTTVPMGRRSFARFITLSTGRNTRAYGYFGESKPVGDFKAFANGYADTDTVEVRIGKVTTEGAAGSIYAAVPVAIKSVDRTSKVRFFSGCYVARIINPSLQVPPFTPYQIEAARIDEVQGPIENAIPAVCNAP</sequence>
<name>A0ABY8D006_9HYPH</name>
<keyword evidence="2" id="KW-1185">Reference proteome</keyword>
<protein>
    <submittedName>
        <fullName evidence="1">Uncharacterized protein</fullName>
    </submittedName>
</protein>
<accession>A0ABY8D006</accession>
<dbReference type="Proteomes" id="UP001235547">
    <property type="component" value="Chromosome 1"/>
</dbReference>
<evidence type="ECO:0000313" key="2">
    <source>
        <dbReference type="Proteomes" id="UP001235547"/>
    </source>
</evidence>
<dbReference type="EMBL" id="CP120371">
    <property type="protein sequence ID" value="WEX84228.1"/>
    <property type="molecule type" value="Genomic_DNA"/>
</dbReference>